<evidence type="ECO:0000313" key="2">
    <source>
        <dbReference type="EMBL" id="MCA9754182.1"/>
    </source>
</evidence>
<keyword evidence="1" id="KW-1133">Transmembrane helix</keyword>
<dbReference type="EMBL" id="JAGQHS010000001">
    <property type="protein sequence ID" value="MCA9754182.1"/>
    <property type="molecule type" value="Genomic_DNA"/>
</dbReference>
<evidence type="ECO:0000313" key="3">
    <source>
        <dbReference type="Proteomes" id="UP000739538"/>
    </source>
</evidence>
<keyword evidence="1" id="KW-0472">Membrane</keyword>
<accession>A0A956N8J2</accession>
<evidence type="ECO:0000256" key="1">
    <source>
        <dbReference type="SAM" id="Phobius"/>
    </source>
</evidence>
<comment type="caution">
    <text evidence="2">The sequence shown here is derived from an EMBL/GenBank/DDBJ whole genome shotgun (WGS) entry which is preliminary data.</text>
</comment>
<protein>
    <submittedName>
        <fullName evidence="2">Uncharacterized protein</fullName>
    </submittedName>
</protein>
<feature type="transmembrane region" description="Helical" evidence="1">
    <location>
        <begin position="47"/>
        <end position="64"/>
    </location>
</feature>
<sequence length="155" mass="16693">MKRLLSSWRRATTLLVLVSFLHVPLVPLVPAAQAEDNTMIRISKSTVYGGLLGLLLGGAVAIVVDDNRDKPIRWGLVLGMFGGFAYGVYSASTGRDDFFLREGDGIDPGRYRLPGHRDFSSADGGEIPAAFQATPLRAEASGRSEFSPFAHAQAE</sequence>
<organism evidence="2 3">
    <name type="scientific">Eiseniibacteriota bacterium</name>
    <dbReference type="NCBI Taxonomy" id="2212470"/>
    <lineage>
        <taxon>Bacteria</taxon>
        <taxon>Candidatus Eiseniibacteriota</taxon>
    </lineage>
</organism>
<name>A0A956N8J2_UNCEI</name>
<dbReference type="AlphaFoldDB" id="A0A956N8J2"/>
<feature type="transmembrane region" description="Helical" evidence="1">
    <location>
        <begin position="71"/>
        <end position="89"/>
    </location>
</feature>
<reference evidence="2" key="2">
    <citation type="journal article" date="2021" name="Microbiome">
        <title>Successional dynamics and alternative stable states in a saline activated sludge microbial community over 9 years.</title>
        <authorList>
            <person name="Wang Y."/>
            <person name="Ye J."/>
            <person name="Ju F."/>
            <person name="Liu L."/>
            <person name="Boyd J.A."/>
            <person name="Deng Y."/>
            <person name="Parks D.H."/>
            <person name="Jiang X."/>
            <person name="Yin X."/>
            <person name="Woodcroft B.J."/>
            <person name="Tyson G.W."/>
            <person name="Hugenholtz P."/>
            <person name="Polz M.F."/>
            <person name="Zhang T."/>
        </authorList>
    </citation>
    <scope>NUCLEOTIDE SEQUENCE</scope>
    <source>
        <strain evidence="2">HKST-UBA02</strain>
    </source>
</reference>
<dbReference type="Proteomes" id="UP000739538">
    <property type="component" value="Unassembled WGS sequence"/>
</dbReference>
<gene>
    <name evidence="2" type="ORF">KDA27_00150</name>
</gene>
<reference evidence="2" key="1">
    <citation type="submission" date="2020-04" db="EMBL/GenBank/DDBJ databases">
        <authorList>
            <person name="Zhang T."/>
        </authorList>
    </citation>
    <scope>NUCLEOTIDE SEQUENCE</scope>
    <source>
        <strain evidence="2">HKST-UBA02</strain>
    </source>
</reference>
<keyword evidence="1" id="KW-0812">Transmembrane</keyword>
<proteinExistence type="predicted"/>